<evidence type="ECO:0000313" key="3">
    <source>
        <dbReference type="RefSeq" id="XP_010436819.1"/>
    </source>
</evidence>
<dbReference type="GeneID" id="104720636"/>
<dbReference type="RefSeq" id="XP_010436819.1">
    <property type="nucleotide sequence ID" value="XM_010438517.1"/>
</dbReference>
<proteinExistence type="predicted"/>
<evidence type="ECO:0000313" key="2">
    <source>
        <dbReference type="Proteomes" id="UP000694864"/>
    </source>
</evidence>
<gene>
    <name evidence="3" type="primary">LOC104720636</name>
</gene>
<sequence length="358" mass="40566">MDPRNPYRLSDENFVDLLNSQKVPNVSDNPNPPHSAQSSQPIQFSNPFSSQPPHFTSTFSSQPLHFTSTFSSQPSHFSSTCSSQNLNFSPTSDTEDCIEVEETEEDGGRGSRKRWTAEEDVNLISAWLNTSKDPIKANDGSAASNARGQTQCKARWNKINHQVNKFVECYAQACTRRKSGESEDDVLRMAYELYNNDMKKPFLLVHCWRELKHDQKWITEECSHKRTKLASEAPTSSNDGAEKRPPGVKAAKNKGKRPTVSIDVDDGSVRKLDKIIAMKDQEQAAKEKHGKMRLLDSLFNKSELTPAEVALRDKLVDQMFREHKCSCGTCHVKRRSLLDVKHVTDLGNMSRMWNMSRM</sequence>
<feature type="region of interest" description="Disordered" evidence="1">
    <location>
        <begin position="224"/>
        <end position="261"/>
    </location>
</feature>
<reference evidence="2" key="1">
    <citation type="journal article" date="2014" name="Nat. Commun.">
        <title>The emerging biofuel crop Camelina sativa retains a highly undifferentiated hexaploid genome structure.</title>
        <authorList>
            <person name="Kagale S."/>
            <person name="Koh C."/>
            <person name="Nixon J."/>
            <person name="Bollina V."/>
            <person name="Clarke W.E."/>
            <person name="Tuteja R."/>
            <person name="Spillane C."/>
            <person name="Robinson S.J."/>
            <person name="Links M.G."/>
            <person name="Clarke C."/>
            <person name="Higgins E.E."/>
            <person name="Huebert T."/>
            <person name="Sharpe A.G."/>
            <person name="Parkin I.A."/>
        </authorList>
    </citation>
    <scope>NUCLEOTIDE SEQUENCE [LARGE SCALE GENOMIC DNA]</scope>
    <source>
        <strain evidence="2">cv. DH55</strain>
    </source>
</reference>
<organism evidence="2 3">
    <name type="scientific">Camelina sativa</name>
    <name type="common">False flax</name>
    <name type="synonym">Myagrum sativum</name>
    <dbReference type="NCBI Taxonomy" id="90675"/>
    <lineage>
        <taxon>Eukaryota</taxon>
        <taxon>Viridiplantae</taxon>
        <taxon>Streptophyta</taxon>
        <taxon>Embryophyta</taxon>
        <taxon>Tracheophyta</taxon>
        <taxon>Spermatophyta</taxon>
        <taxon>Magnoliopsida</taxon>
        <taxon>eudicotyledons</taxon>
        <taxon>Gunneridae</taxon>
        <taxon>Pentapetalae</taxon>
        <taxon>rosids</taxon>
        <taxon>malvids</taxon>
        <taxon>Brassicales</taxon>
        <taxon>Brassicaceae</taxon>
        <taxon>Camelineae</taxon>
        <taxon>Camelina</taxon>
    </lineage>
</organism>
<reference evidence="3" key="2">
    <citation type="submission" date="2025-08" db="UniProtKB">
        <authorList>
            <consortium name="RefSeq"/>
        </authorList>
    </citation>
    <scope>IDENTIFICATION</scope>
    <source>
        <tissue evidence="3">Leaf</tissue>
    </source>
</reference>
<keyword evidence="2" id="KW-1185">Reference proteome</keyword>
<feature type="region of interest" description="Disordered" evidence="1">
    <location>
        <begin position="21"/>
        <end position="60"/>
    </location>
</feature>
<dbReference type="Proteomes" id="UP000694864">
    <property type="component" value="Chromosome 10"/>
</dbReference>
<name>A0ABM0U6T9_CAMSA</name>
<dbReference type="PANTHER" id="PTHR45023">
    <property type="match status" value="1"/>
</dbReference>
<protein>
    <submittedName>
        <fullName evidence="3">Glutathione S-transferase T3-like</fullName>
    </submittedName>
</protein>
<accession>A0ABM0U6T9</accession>
<dbReference type="PANTHER" id="PTHR45023:SF4">
    <property type="entry name" value="GLYCINE-RICH PROTEIN-RELATED"/>
    <property type="match status" value="1"/>
</dbReference>
<evidence type="ECO:0000256" key="1">
    <source>
        <dbReference type="SAM" id="MobiDB-lite"/>
    </source>
</evidence>